<sequence>MEVGEVRAAVRSDFDRLISLASSDSPGWMLSAKKSSCSVYTCTNEICNFKMVKIIVDSVDVAASTMYNALHDAAYRRVWDKEMVESREVCVIDSNNDIGYYQGNFYLLRFDQFIF</sequence>
<dbReference type="GO" id="GO:0008289">
    <property type="term" value="F:lipid binding"/>
    <property type="evidence" value="ECO:0007669"/>
    <property type="project" value="InterPro"/>
</dbReference>
<dbReference type="SUPFAM" id="SSF55961">
    <property type="entry name" value="Bet v1-like"/>
    <property type="match status" value="1"/>
</dbReference>
<dbReference type="InterPro" id="IPR051213">
    <property type="entry name" value="START_lipid_transfer"/>
</dbReference>
<keyword evidence="3" id="KW-1185">Reference proteome</keyword>
<dbReference type="GO" id="GO:0005737">
    <property type="term" value="C:cytoplasm"/>
    <property type="evidence" value="ECO:0007669"/>
    <property type="project" value="UniProtKB-ARBA"/>
</dbReference>
<dbReference type="OrthoDB" id="5403181at2759"/>
<evidence type="ECO:0000259" key="1">
    <source>
        <dbReference type="PROSITE" id="PS50848"/>
    </source>
</evidence>
<organism evidence="2 3">
    <name type="scientific">Bugula neritina</name>
    <name type="common">Brown bryozoan</name>
    <name type="synonym">Sertularia neritina</name>
    <dbReference type="NCBI Taxonomy" id="10212"/>
    <lineage>
        <taxon>Eukaryota</taxon>
        <taxon>Metazoa</taxon>
        <taxon>Spiralia</taxon>
        <taxon>Lophotrochozoa</taxon>
        <taxon>Bryozoa</taxon>
        <taxon>Gymnolaemata</taxon>
        <taxon>Cheilostomatida</taxon>
        <taxon>Flustrina</taxon>
        <taxon>Buguloidea</taxon>
        <taxon>Bugulidae</taxon>
        <taxon>Bugula</taxon>
    </lineage>
</organism>
<name>A0A7J7JAV7_BUGNE</name>
<gene>
    <name evidence="2" type="ORF">EB796_019182</name>
</gene>
<dbReference type="Pfam" id="PF01852">
    <property type="entry name" value="START"/>
    <property type="match status" value="1"/>
</dbReference>
<dbReference type="InterPro" id="IPR023393">
    <property type="entry name" value="START-like_dom_sf"/>
</dbReference>
<dbReference type="InterPro" id="IPR002913">
    <property type="entry name" value="START_lipid-bd_dom"/>
</dbReference>
<feature type="domain" description="START" evidence="1">
    <location>
        <begin position="1"/>
        <end position="115"/>
    </location>
</feature>
<dbReference type="Gene3D" id="3.30.530.20">
    <property type="match status" value="1"/>
</dbReference>
<comment type="caution">
    <text evidence="2">The sequence shown here is derived from an EMBL/GenBank/DDBJ whole genome shotgun (WGS) entry which is preliminary data.</text>
</comment>
<dbReference type="PROSITE" id="PS50848">
    <property type="entry name" value="START"/>
    <property type="match status" value="1"/>
</dbReference>
<reference evidence="2" key="1">
    <citation type="submission" date="2020-06" db="EMBL/GenBank/DDBJ databases">
        <title>Draft genome of Bugula neritina, a colonial animal packing powerful symbionts and potential medicines.</title>
        <authorList>
            <person name="Rayko M."/>
        </authorList>
    </citation>
    <scope>NUCLEOTIDE SEQUENCE [LARGE SCALE GENOMIC DNA]</scope>
    <source>
        <strain evidence="2">Kwan_BN1</strain>
    </source>
</reference>
<dbReference type="PANTHER" id="PTHR19308:SF14">
    <property type="entry name" value="START DOMAIN-CONTAINING PROTEIN"/>
    <property type="match status" value="1"/>
</dbReference>
<dbReference type="EMBL" id="VXIV02002843">
    <property type="protein sequence ID" value="KAF6022508.1"/>
    <property type="molecule type" value="Genomic_DNA"/>
</dbReference>
<protein>
    <recommendedName>
        <fullName evidence="1">START domain-containing protein</fullName>
    </recommendedName>
</protein>
<proteinExistence type="predicted"/>
<dbReference type="PANTHER" id="PTHR19308">
    <property type="entry name" value="PHOSPHATIDYLCHOLINE TRANSFER PROTEIN"/>
    <property type="match status" value="1"/>
</dbReference>
<evidence type="ECO:0000313" key="3">
    <source>
        <dbReference type="Proteomes" id="UP000593567"/>
    </source>
</evidence>
<evidence type="ECO:0000313" key="2">
    <source>
        <dbReference type="EMBL" id="KAF6022508.1"/>
    </source>
</evidence>
<accession>A0A7J7JAV7</accession>
<dbReference type="Proteomes" id="UP000593567">
    <property type="component" value="Unassembled WGS sequence"/>
</dbReference>
<dbReference type="AlphaFoldDB" id="A0A7J7JAV7"/>